<evidence type="ECO:0000313" key="3">
    <source>
        <dbReference type="Proteomes" id="UP000310158"/>
    </source>
</evidence>
<sequence>MPATRSIAHAHTGYPSHAPVQTQLDDQEMPARGVHLPPPMERQLIIDHLNYMGKATASMGLTSPSDQRADTQAHARNLHLSQECECKYEEGALGTRHHPPAM</sequence>
<protein>
    <submittedName>
        <fullName evidence="2">Uncharacterized protein</fullName>
    </submittedName>
</protein>
<reference evidence="2 3" key="1">
    <citation type="submission" date="2019-02" db="EMBL/GenBank/DDBJ databases">
        <title>Genome sequencing of the rare red list fungi Bondarzewia mesenterica.</title>
        <authorList>
            <person name="Buettner E."/>
            <person name="Kellner H."/>
        </authorList>
    </citation>
    <scope>NUCLEOTIDE SEQUENCE [LARGE SCALE GENOMIC DNA]</scope>
    <source>
        <strain evidence="2 3">DSM 108281</strain>
    </source>
</reference>
<name>A0A4S4LJ83_9AGAM</name>
<dbReference type="AlphaFoldDB" id="A0A4S4LJ83"/>
<proteinExistence type="predicted"/>
<dbReference type="Proteomes" id="UP000310158">
    <property type="component" value="Unassembled WGS sequence"/>
</dbReference>
<accession>A0A4S4LJ83</accession>
<comment type="caution">
    <text evidence="2">The sequence shown here is derived from an EMBL/GenBank/DDBJ whole genome shotgun (WGS) entry which is preliminary data.</text>
</comment>
<evidence type="ECO:0000313" key="2">
    <source>
        <dbReference type="EMBL" id="THH11887.1"/>
    </source>
</evidence>
<gene>
    <name evidence="2" type="ORF">EW146_g7886</name>
</gene>
<keyword evidence="3" id="KW-1185">Reference proteome</keyword>
<evidence type="ECO:0000256" key="1">
    <source>
        <dbReference type="SAM" id="MobiDB-lite"/>
    </source>
</evidence>
<organism evidence="2 3">
    <name type="scientific">Bondarzewia mesenterica</name>
    <dbReference type="NCBI Taxonomy" id="1095465"/>
    <lineage>
        <taxon>Eukaryota</taxon>
        <taxon>Fungi</taxon>
        <taxon>Dikarya</taxon>
        <taxon>Basidiomycota</taxon>
        <taxon>Agaricomycotina</taxon>
        <taxon>Agaricomycetes</taxon>
        <taxon>Russulales</taxon>
        <taxon>Bondarzewiaceae</taxon>
        <taxon>Bondarzewia</taxon>
    </lineage>
</organism>
<dbReference type="EMBL" id="SGPL01000492">
    <property type="protein sequence ID" value="THH11887.1"/>
    <property type="molecule type" value="Genomic_DNA"/>
</dbReference>
<feature type="region of interest" description="Disordered" evidence="1">
    <location>
        <begin position="1"/>
        <end position="36"/>
    </location>
</feature>